<feature type="transmembrane region" description="Helical" evidence="1">
    <location>
        <begin position="129"/>
        <end position="151"/>
    </location>
</feature>
<accession>A0A5C6CBH0</accession>
<evidence type="ECO:0000313" key="2">
    <source>
        <dbReference type="EMBL" id="TWU20764.1"/>
    </source>
</evidence>
<feature type="transmembrane region" description="Helical" evidence="1">
    <location>
        <begin position="9"/>
        <end position="29"/>
    </location>
</feature>
<feature type="transmembrane region" description="Helical" evidence="1">
    <location>
        <begin position="41"/>
        <end position="62"/>
    </location>
</feature>
<gene>
    <name evidence="2" type="ORF">Pla144_48150</name>
</gene>
<keyword evidence="1" id="KW-0472">Membrane</keyword>
<feature type="transmembrane region" description="Helical" evidence="1">
    <location>
        <begin position="157"/>
        <end position="180"/>
    </location>
</feature>
<proteinExistence type="predicted"/>
<sequence length="226" mass="24810">MDYAAIKSFFLKVFLGFLGLTAVVAIISVLSGEFGELQEKILATCFTVSAASICSMSCAAFIEKKRRVQLGLTGIGLSIASAILVIIGLWTEIDSDAYWKTTVTFTVAAISFAYAFLLTLDQLEERHKWVQRVFCMCVGVLALQIVVAIWGEIEAEGYFRALAVVAIVVGLQTLAIAIVAKLQKSHRGQSEKLVLEKLADDIYRDAAGKHYQLHEIHSEEDDEGNE</sequence>
<comment type="caution">
    <text evidence="2">The sequence shown here is derived from an EMBL/GenBank/DDBJ whole genome shotgun (WGS) entry which is preliminary data.</text>
</comment>
<dbReference type="AlphaFoldDB" id="A0A5C6CBH0"/>
<dbReference type="Proteomes" id="UP000318437">
    <property type="component" value="Unassembled WGS sequence"/>
</dbReference>
<evidence type="ECO:0000256" key="1">
    <source>
        <dbReference type="SAM" id="Phobius"/>
    </source>
</evidence>
<dbReference type="OrthoDB" id="268344at2"/>
<organism evidence="2 3">
    <name type="scientific">Bythopirellula polymerisocia</name>
    <dbReference type="NCBI Taxonomy" id="2528003"/>
    <lineage>
        <taxon>Bacteria</taxon>
        <taxon>Pseudomonadati</taxon>
        <taxon>Planctomycetota</taxon>
        <taxon>Planctomycetia</taxon>
        <taxon>Pirellulales</taxon>
        <taxon>Lacipirellulaceae</taxon>
        <taxon>Bythopirellula</taxon>
    </lineage>
</organism>
<keyword evidence="1" id="KW-0812">Transmembrane</keyword>
<dbReference type="RefSeq" id="WP_146453035.1">
    <property type="nucleotide sequence ID" value="NZ_SJPS01000013.1"/>
</dbReference>
<feature type="transmembrane region" description="Helical" evidence="1">
    <location>
        <begin position="97"/>
        <end position="117"/>
    </location>
</feature>
<name>A0A5C6CBH0_9BACT</name>
<reference evidence="2 3" key="1">
    <citation type="submission" date="2019-02" db="EMBL/GenBank/DDBJ databases">
        <title>Deep-cultivation of Planctomycetes and their phenomic and genomic characterization uncovers novel biology.</title>
        <authorList>
            <person name="Wiegand S."/>
            <person name="Jogler M."/>
            <person name="Boedeker C."/>
            <person name="Pinto D."/>
            <person name="Vollmers J."/>
            <person name="Rivas-Marin E."/>
            <person name="Kohn T."/>
            <person name="Peeters S.H."/>
            <person name="Heuer A."/>
            <person name="Rast P."/>
            <person name="Oberbeckmann S."/>
            <person name="Bunk B."/>
            <person name="Jeske O."/>
            <person name="Meyerdierks A."/>
            <person name="Storesund J.E."/>
            <person name="Kallscheuer N."/>
            <person name="Luecker S."/>
            <person name="Lage O.M."/>
            <person name="Pohl T."/>
            <person name="Merkel B.J."/>
            <person name="Hornburger P."/>
            <person name="Mueller R.-W."/>
            <person name="Bruemmer F."/>
            <person name="Labrenz M."/>
            <person name="Spormann A.M."/>
            <person name="Op Den Camp H."/>
            <person name="Overmann J."/>
            <person name="Amann R."/>
            <person name="Jetten M.S.M."/>
            <person name="Mascher T."/>
            <person name="Medema M.H."/>
            <person name="Devos D.P."/>
            <person name="Kaster A.-K."/>
            <person name="Ovreas L."/>
            <person name="Rohde M."/>
            <person name="Galperin M.Y."/>
            <person name="Jogler C."/>
        </authorList>
    </citation>
    <scope>NUCLEOTIDE SEQUENCE [LARGE SCALE GENOMIC DNA]</scope>
    <source>
        <strain evidence="2 3">Pla144</strain>
    </source>
</reference>
<evidence type="ECO:0000313" key="3">
    <source>
        <dbReference type="Proteomes" id="UP000318437"/>
    </source>
</evidence>
<keyword evidence="3" id="KW-1185">Reference proteome</keyword>
<keyword evidence="1" id="KW-1133">Transmembrane helix</keyword>
<dbReference type="EMBL" id="SJPS01000013">
    <property type="protein sequence ID" value="TWU20764.1"/>
    <property type="molecule type" value="Genomic_DNA"/>
</dbReference>
<protein>
    <submittedName>
        <fullName evidence="2">Uncharacterized protein</fullName>
    </submittedName>
</protein>
<feature type="transmembrane region" description="Helical" evidence="1">
    <location>
        <begin position="69"/>
        <end position="91"/>
    </location>
</feature>